<protein>
    <submittedName>
        <fullName evidence="6">Helix-turn-helix transcriptional regulator</fullName>
    </submittedName>
</protein>
<dbReference type="PROSITE" id="PS00622">
    <property type="entry name" value="HTH_LUXR_1"/>
    <property type="match status" value="1"/>
</dbReference>
<dbReference type="GO" id="GO:0003677">
    <property type="term" value="F:DNA binding"/>
    <property type="evidence" value="ECO:0007669"/>
    <property type="project" value="UniProtKB-KW"/>
</dbReference>
<dbReference type="SMART" id="SM00421">
    <property type="entry name" value="HTH_LUXR"/>
    <property type="match status" value="1"/>
</dbReference>
<feature type="transmembrane region" description="Helical" evidence="4">
    <location>
        <begin position="132"/>
        <end position="155"/>
    </location>
</feature>
<evidence type="ECO:0000313" key="6">
    <source>
        <dbReference type="EMBL" id="WEK20423.1"/>
    </source>
</evidence>
<keyword evidence="2" id="KW-0238">DNA-binding</keyword>
<dbReference type="InterPro" id="IPR016032">
    <property type="entry name" value="Sig_transdc_resp-reg_C-effctor"/>
</dbReference>
<keyword evidence="4" id="KW-0472">Membrane</keyword>
<evidence type="ECO:0000256" key="3">
    <source>
        <dbReference type="ARBA" id="ARBA00023163"/>
    </source>
</evidence>
<name>A0AAJ5W885_9SPHI</name>
<feature type="transmembrane region" description="Helical" evidence="4">
    <location>
        <begin position="175"/>
        <end position="195"/>
    </location>
</feature>
<dbReference type="Proteomes" id="UP001214530">
    <property type="component" value="Chromosome"/>
</dbReference>
<reference evidence="6" key="1">
    <citation type="submission" date="2023-03" db="EMBL/GenBank/DDBJ databases">
        <title>Andean soil-derived lignocellulolytic bacterial consortium as a source of novel taxa and putative plastic-active enzymes.</title>
        <authorList>
            <person name="Diaz-Garcia L."/>
            <person name="Chuvochina M."/>
            <person name="Feuerriegel G."/>
            <person name="Bunk B."/>
            <person name="Sproer C."/>
            <person name="Streit W.R."/>
            <person name="Rodriguez L.M."/>
            <person name="Overmann J."/>
            <person name="Jimenez D.J."/>
        </authorList>
    </citation>
    <scope>NUCLEOTIDE SEQUENCE</scope>
    <source>
        <strain evidence="6">MAG 3858</strain>
    </source>
</reference>
<keyword evidence="4" id="KW-0812">Transmembrane</keyword>
<organism evidence="6 7">
    <name type="scientific">Candidatus Pedobacter colombiensis</name>
    <dbReference type="NCBI Taxonomy" id="3121371"/>
    <lineage>
        <taxon>Bacteria</taxon>
        <taxon>Pseudomonadati</taxon>
        <taxon>Bacteroidota</taxon>
        <taxon>Sphingobacteriia</taxon>
        <taxon>Sphingobacteriales</taxon>
        <taxon>Sphingobacteriaceae</taxon>
        <taxon>Pedobacter</taxon>
    </lineage>
</organism>
<dbReference type="PANTHER" id="PTHR44688:SF16">
    <property type="entry name" value="DNA-BINDING TRANSCRIPTIONAL ACTIVATOR DEVR_DOSR"/>
    <property type="match status" value="1"/>
</dbReference>
<dbReference type="PANTHER" id="PTHR44688">
    <property type="entry name" value="DNA-BINDING TRANSCRIPTIONAL ACTIVATOR DEVR_DOSR"/>
    <property type="match status" value="1"/>
</dbReference>
<feature type="transmembrane region" description="Helical" evidence="4">
    <location>
        <begin position="40"/>
        <end position="58"/>
    </location>
</feature>
<feature type="transmembrane region" description="Helical" evidence="4">
    <location>
        <begin position="6"/>
        <end position="28"/>
    </location>
</feature>
<sequence>MYVFNSEMYLLTFVICLLEFGMFCYQLVHYLSRPEDKRRLWYLVLLLLLILYNVAGGLLPDPDYGMPLVSQNIIAYGTGFLMAAYFPYYFYKAFNLNSLRFHAYYGVGIFLLMPFVVFFCLLYPLYGNLELATSYGMLVPGVYSVVLLYALLKAIRLRILQRSVSDYPYRKSEMFWVYAAVFPWVCMTLFSFLQISQWIEVLVTNSGFLIITVLFIARIVKWERIRDEQLEAKYTLGSGASVFECNCVFYGLTKREAEIAVRISQGKQYKYIGFDLFISTDTVKSHVKNIFRKVEVNDKTELVYKLNQESDRAAI</sequence>
<dbReference type="AlphaFoldDB" id="A0AAJ5W885"/>
<feature type="domain" description="HTH luxR-type" evidence="5">
    <location>
        <begin position="252"/>
        <end position="310"/>
    </location>
</feature>
<evidence type="ECO:0000259" key="5">
    <source>
        <dbReference type="PROSITE" id="PS50043"/>
    </source>
</evidence>
<evidence type="ECO:0000256" key="2">
    <source>
        <dbReference type="ARBA" id="ARBA00023125"/>
    </source>
</evidence>
<dbReference type="InterPro" id="IPR036388">
    <property type="entry name" value="WH-like_DNA-bd_sf"/>
</dbReference>
<evidence type="ECO:0000256" key="1">
    <source>
        <dbReference type="ARBA" id="ARBA00023015"/>
    </source>
</evidence>
<dbReference type="CDD" id="cd06170">
    <property type="entry name" value="LuxR_C_like"/>
    <property type="match status" value="1"/>
</dbReference>
<dbReference type="EMBL" id="CP119313">
    <property type="protein sequence ID" value="WEK20423.1"/>
    <property type="molecule type" value="Genomic_DNA"/>
</dbReference>
<evidence type="ECO:0000313" key="7">
    <source>
        <dbReference type="Proteomes" id="UP001214530"/>
    </source>
</evidence>
<keyword evidence="4" id="KW-1133">Transmembrane helix</keyword>
<keyword evidence="3" id="KW-0804">Transcription</keyword>
<dbReference type="GO" id="GO:0006355">
    <property type="term" value="P:regulation of DNA-templated transcription"/>
    <property type="evidence" value="ECO:0007669"/>
    <property type="project" value="InterPro"/>
</dbReference>
<accession>A0AAJ5W885</accession>
<evidence type="ECO:0000256" key="4">
    <source>
        <dbReference type="SAM" id="Phobius"/>
    </source>
</evidence>
<keyword evidence="1" id="KW-0805">Transcription regulation</keyword>
<dbReference type="SUPFAM" id="SSF46894">
    <property type="entry name" value="C-terminal effector domain of the bipartite response regulators"/>
    <property type="match status" value="1"/>
</dbReference>
<dbReference type="PRINTS" id="PR00038">
    <property type="entry name" value="HTHLUXR"/>
</dbReference>
<feature type="transmembrane region" description="Helical" evidence="4">
    <location>
        <begin position="73"/>
        <end position="91"/>
    </location>
</feature>
<proteinExistence type="predicted"/>
<dbReference type="InterPro" id="IPR000792">
    <property type="entry name" value="Tscrpt_reg_LuxR_C"/>
</dbReference>
<gene>
    <name evidence="6" type="ORF">P0Y49_04630</name>
</gene>
<dbReference type="PROSITE" id="PS50043">
    <property type="entry name" value="HTH_LUXR_2"/>
    <property type="match status" value="1"/>
</dbReference>
<dbReference type="Pfam" id="PF00196">
    <property type="entry name" value="GerE"/>
    <property type="match status" value="1"/>
</dbReference>
<feature type="transmembrane region" description="Helical" evidence="4">
    <location>
        <begin position="103"/>
        <end position="126"/>
    </location>
</feature>
<dbReference type="Gene3D" id="1.10.10.10">
    <property type="entry name" value="Winged helix-like DNA-binding domain superfamily/Winged helix DNA-binding domain"/>
    <property type="match status" value="1"/>
</dbReference>
<feature type="transmembrane region" description="Helical" evidence="4">
    <location>
        <begin position="201"/>
        <end position="220"/>
    </location>
</feature>